<reference evidence="4 5" key="1">
    <citation type="journal article" date="2018" name="IMA Fungus">
        <title>IMA Genome-F 10: Nine draft genome sequences of Claviceps purpurea s.lat., including C. arundinis, C. humidiphila, and C. cf. spartinae, pseudomolecules for the pitch canker pathogen Fusarium circinatum, draft genome of Davidsoniella eucalypti, Grosmannia galeiformis, Quambalaria eucalypti, and Teratosphaeria destructans.</title>
        <authorList>
            <person name="Wingfield B.D."/>
            <person name="Liu M."/>
            <person name="Nguyen H.D."/>
            <person name="Lane F.A."/>
            <person name="Morgan S.W."/>
            <person name="De Vos L."/>
            <person name="Wilken P.M."/>
            <person name="Duong T.A."/>
            <person name="Aylward J."/>
            <person name="Coetzee M.P."/>
            <person name="Dadej K."/>
            <person name="De Beer Z.W."/>
            <person name="Findlay W."/>
            <person name="Havenga M."/>
            <person name="Kolarik M."/>
            <person name="Menzies J.G."/>
            <person name="Naidoo K."/>
            <person name="Pochopski O."/>
            <person name="Shoukouhi P."/>
            <person name="Santana Q.C."/>
            <person name="Seifert K.A."/>
            <person name="Soal N."/>
            <person name="Steenkamp E.T."/>
            <person name="Tatham C.T."/>
            <person name="van der Nest M.A."/>
            <person name="Wingfield M.J."/>
        </authorList>
    </citation>
    <scope>NUCLEOTIDE SEQUENCE [LARGE SCALE GENOMIC DNA]</scope>
    <source>
        <strain evidence="4">CMW44962</strain>
    </source>
</reference>
<feature type="compositionally biased region" description="Low complexity" evidence="1">
    <location>
        <begin position="287"/>
        <end position="296"/>
    </location>
</feature>
<feature type="compositionally biased region" description="Acidic residues" evidence="1">
    <location>
        <begin position="387"/>
        <end position="397"/>
    </location>
</feature>
<feature type="compositionally biased region" description="Polar residues" evidence="1">
    <location>
        <begin position="247"/>
        <end position="259"/>
    </location>
</feature>
<keyword evidence="2" id="KW-1133">Transmembrane helix</keyword>
<feature type="compositionally biased region" description="Polar residues" evidence="1">
    <location>
        <begin position="297"/>
        <end position="308"/>
    </location>
</feature>
<reference evidence="4 5" key="2">
    <citation type="journal article" date="2021" name="Curr. Genet.">
        <title>Genetic response to nitrogen starvation in the aggressive Eucalyptus foliar pathogen Teratosphaeria destructans.</title>
        <authorList>
            <person name="Havenga M."/>
            <person name="Wingfield B.D."/>
            <person name="Wingfield M.J."/>
            <person name="Dreyer L.L."/>
            <person name="Roets F."/>
            <person name="Aylward J."/>
        </authorList>
    </citation>
    <scope>NUCLEOTIDE SEQUENCE [LARGE SCALE GENOMIC DNA]</scope>
    <source>
        <strain evidence="4">CMW44962</strain>
    </source>
</reference>
<keyword evidence="5" id="KW-1185">Reference proteome</keyword>
<evidence type="ECO:0000256" key="1">
    <source>
        <dbReference type="SAM" id="MobiDB-lite"/>
    </source>
</evidence>
<feature type="region of interest" description="Disordered" evidence="1">
    <location>
        <begin position="374"/>
        <end position="398"/>
    </location>
</feature>
<evidence type="ECO:0000313" key="5">
    <source>
        <dbReference type="Proteomes" id="UP001138500"/>
    </source>
</evidence>
<evidence type="ECO:0000256" key="2">
    <source>
        <dbReference type="SAM" id="Phobius"/>
    </source>
</evidence>
<dbReference type="AlphaFoldDB" id="A0A9W7SW57"/>
<accession>A0A9W7SW57</accession>
<feature type="region of interest" description="Disordered" evidence="1">
    <location>
        <begin position="413"/>
        <end position="493"/>
    </location>
</feature>
<feature type="region of interest" description="Disordered" evidence="1">
    <location>
        <begin position="1"/>
        <end position="28"/>
    </location>
</feature>
<feature type="region of interest" description="Disordered" evidence="1">
    <location>
        <begin position="189"/>
        <end position="259"/>
    </location>
</feature>
<keyword evidence="2" id="KW-0472">Membrane</keyword>
<organism evidence="4 5">
    <name type="scientific">Teratosphaeria destructans</name>
    <dbReference type="NCBI Taxonomy" id="418781"/>
    <lineage>
        <taxon>Eukaryota</taxon>
        <taxon>Fungi</taxon>
        <taxon>Dikarya</taxon>
        <taxon>Ascomycota</taxon>
        <taxon>Pezizomycotina</taxon>
        <taxon>Dothideomycetes</taxon>
        <taxon>Dothideomycetidae</taxon>
        <taxon>Mycosphaerellales</taxon>
        <taxon>Teratosphaeriaceae</taxon>
        <taxon>Teratosphaeria</taxon>
    </lineage>
</organism>
<dbReference type="Pfam" id="PF09463">
    <property type="entry name" value="Opy2"/>
    <property type="match status" value="1"/>
</dbReference>
<dbReference type="Gene3D" id="1.20.5.100">
    <property type="entry name" value="Cytochrome c1, transmembrane anchor, C-terminal"/>
    <property type="match status" value="1"/>
</dbReference>
<evidence type="ECO:0000259" key="3">
    <source>
        <dbReference type="Pfam" id="PF09463"/>
    </source>
</evidence>
<keyword evidence="2" id="KW-0812">Transmembrane</keyword>
<feature type="compositionally biased region" description="Low complexity" evidence="1">
    <location>
        <begin position="425"/>
        <end position="439"/>
    </location>
</feature>
<protein>
    <submittedName>
        <fullName evidence="4">Opy2 protein</fullName>
    </submittedName>
</protein>
<feature type="domain" description="Membrane anchor Opy2 N-terminal" evidence="3">
    <location>
        <begin position="45"/>
        <end position="79"/>
    </location>
</feature>
<sequence length="493" mass="52238">MPISHEGFPANGQSPSPPRSSPPTDSNHNMAAAVEHSLRTIFKRCVQCPHGTPTCPSCDKNEICSLVPQTCNTCSYATCIKNPSQASTPQGPNVGAIAGGVVGGVLAVAIMVFLLWRFYIKKKREQQELEAEAWEEDDIAQQKRNQQFRAMHADNASTRSRGSLANSILSRASNIIQIAYIPGVMNRNGSGNSSPVPPIPAALRGNQPPKSPLSNEDDAIFFRPGDIRDSTWSNTSSQPSGKRDTQYTRQSITPSLARSSVASEIYRDNVTPMPAQAVQRLAPRMVSVRSASSGSSPTDTASGKSPVSQLDHAHFAANTPTGNGGGVKVMVPGAGSSPASSIRAKAKEVTVSGNKGRFPVQNLSDASLAPSIVSKHAPNVSSPLTEVDIDSDDDDGDEHARARRSLLNAINRSSSDTPLVQPAESPFFDASDAPPASAALNKPNPYKSMGSTISAGMIDRPRRGPALSDIIEEATRRVSKETSGPFSDAHVVE</sequence>
<dbReference type="OrthoDB" id="2402916at2759"/>
<dbReference type="InterPro" id="IPR018571">
    <property type="entry name" value="Membrane_anchor_Opy2_N"/>
</dbReference>
<feature type="compositionally biased region" description="Polar residues" evidence="1">
    <location>
        <begin position="230"/>
        <end position="240"/>
    </location>
</feature>
<evidence type="ECO:0000313" key="4">
    <source>
        <dbReference type="EMBL" id="KAH9836030.1"/>
    </source>
</evidence>
<feature type="transmembrane region" description="Helical" evidence="2">
    <location>
        <begin position="94"/>
        <end position="116"/>
    </location>
</feature>
<feature type="region of interest" description="Disordered" evidence="1">
    <location>
        <begin position="286"/>
        <end position="308"/>
    </location>
</feature>
<proteinExistence type="predicted"/>
<name>A0A9W7SW57_9PEZI</name>
<dbReference type="Proteomes" id="UP001138500">
    <property type="component" value="Unassembled WGS sequence"/>
</dbReference>
<gene>
    <name evidence="4" type="ORF">Tdes44962_MAKER01949</name>
</gene>
<dbReference type="EMBL" id="RIBY02000890">
    <property type="protein sequence ID" value="KAH9836030.1"/>
    <property type="molecule type" value="Genomic_DNA"/>
</dbReference>
<comment type="caution">
    <text evidence="4">The sequence shown here is derived from an EMBL/GenBank/DDBJ whole genome shotgun (WGS) entry which is preliminary data.</text>
</comment>